<protein>
    <recommendedName>
        <fullName evidence="8">Apolipoprotein M</fullName>
    </recommendedName>
</protein>
<dbReference type="Proteomes" id="UP000646548">
    <property type="component" value="Unassembled WGS sequence"/>
</dbReference>
<name>A0A834KW20_ORYME</name>
<dbReference type="EMBL" id="WKFB01000150">
    <property type="protein sequence ID" value="KAF6733842.1"/>
    <property type="molecule type" value="Genomic_DNA"/>
</dbReference>
<keyword evidence="3 5" id="KW-0732">Signal</keyword>
<evidence type="ECO:0000256" key="3">
    <source>
        <dbReference type="ARBA" id="ARBA00022729"/>
    </source>
</evidence>
<gene>
    <name evidence="6" type="ORF">FQA47_013709</name>
</gene>
<dbReference type="PANTHER" id="PTHR11967:SF2">
    <property type="entry name" value="ALPHA-1-ACID GLYCOPROTEIN 1"/>
    <property type="match status" value="1"/>
</dbReference>
<dbReference type="Gene3D" id="2.40.128.20">
    <property type="match status" value="1"/>
</dbReference>
<accession>A0A834KW20</accession>
<evidence type="ECO:0000256" key="5">
    <source>
        <dbReference type="SAM" id="SignalP"/>
    </source>
</evidence>
<feature type="chain" id="PRO_5032687105" description="Apolipoprotein M" evidence="5">
    <location>
        <begin position="20"/>
        <end position="232"/>
    </location>
</feature>
<dbReference type="Pfam" id="PF11032">
    <property type="entry name" value="ApoM"/>
    <property type="match status" value="1"/>
</dbReference>
<evidence type="ECO:0008006" key="8">
    <source>
        <dbReference type="Google" id="ProtNLM"/>
    </source>
</evidence>
<keyword evidence="4" id="KW-0325">Glycoprotein</keyword>
<feature type="signal peptide" evidence="5">
    <location>
        <begin position="1"/>
        <end position="19"/>
    </location>
</feature>
<dbReference type="PANTHER" id="PTHR11967">
    <property type="entry name" value="ALPHA-1-ACID GLYCOPROTEIN"/>
    <property type="match status" value="1"/>
</dbReference>
<proteinExistence type="predicted"/>
<dbReference type="GO" id="GO:0005576">
    <property type="term" value="C:extracellular region"/>
    <property type="evidence" value="ECO:0007669"/>
    <property type="project" value="UniProtKB-SubCell"/>
</dbReference>
<evidence type="ECO:0000256" key="4">
    <source>
        <dbReference type="ARBA" id="ARBA00023180"/>
    </source>
</evidence>
<dbReference type="InterPro" id="IPR012674">
    <property type="entry name" value="Calycin"/>
</dbReference>
<keyword evidence="2" id="KW-0964">Secreted</keyword>
<reference evidence="6" key="1">
    <citation type="journal article" name="BMC Genomics">
        <title>Long-read sequencing and de novo genome assembly of marine medaka (Oryzias melastigma).</title>
        <authorList>
            <person name="Liang P."/>
            <person name="Saqib H.S.A."/>
            <person name="Ni X."/>
            <person name="Shen Y."/>
        </authorList>
    </citation>
    <scope>NUCLEOTIDE SEQUENCE</scope>
    <source>
        <strain evidence="6">Bigg-433</strain>
    </source>
</reference>
<evidence type="ECO:0000313" key="6">
    <source>
        <dbReference type="EMBL" id="KAF6733842.1"/>
    </source>
</evidence>
<evidence type="ECO:0000256" key="2">
    <source>
        <dbReference type="ARBA" id="ARBA00022525"/>
    </source>
</evidence>
<sequence length="232" mass="25999">MKILCIAVAVLSLVSVCQPASLACNNLLTPTDKNPQLLGRWHMIAFASESCLATTLFNSLIWPSLAMDITSKDKPNTYDYNIKVKMYGYCFNETEAFFYENSKMMDLDSNNSPTGDPDVFLQTSCPDCIVIKSTDYIGTLLLLSKRKSVSDAELKEFETQTQCLGWSAMKKLNTEFDFDNCKILNDDISDEEAETLGNNILSTISERMSGMYIDYIIVLETRSGLTSTEVKQ</sequence>
<evidence type="ECO:0000313" key="7">
    <source>
        <dbReference type="Proteomes" id="UP000646548"/>
    </source>
</evidence>
<organism evidence="6 7">
    <name type="scientific">Oryzias melastigma</name>
    <name type="common">Marine medaka</name>
    <dbReference type="NCBI Taxonomy" id="30732"/>
    <lineage>
        <taxon>Eukaryota</taxon>
        <taxon>Metazoa</taxon>
        <taxon>Chordata</taxon>
        <taxon>Craniata</taxon>
        <taxon>Vertebrata</taxon>
        <taxon>Euteleostomi</taxon>
        <taxon>Actinopterygii</taxon>
        <taxon>Neopterygii</taxon>
        <taxon>Teleostei</taxon>
        <taxon>Neoteleostei</taxon>
        <taxon>Acanthomorphata</taxon>
        <taxon>Ovalentaria</taxon>
        <taxon>Atherinomorphae</taxon>
        <taxon>Beloniformes</taxon>
        <taxon>Adrianichthyidae</taxon>
        <taxon>Oryziinae</taxon>
        <taxon>Oryzias</taxon>
    </lineage>
</organism>
<evidence type="ECO:0000256" key="1">
    <source>
        <dbReference type="ARBA" id="ARBA00004613"/>
    </source>
</evidence>
<dbReference type="AlphaFoldDB" id="A0A834KW20"/>
<dbReference type="PROSITE" id="PS51257">
    <property type="entry name" value="PROKAR_LIPOPROTEIN"/>
    <property type="match status" value="1"/>
</dbReference>
<dbReference type="SUPFAM" id="SSF50814">
    <property type="entry name" value="Lipocalins"/>
    <property type="match status" value="1"/>
</dbReference>
<comment type="caution">
    <text evidence="6">The sequence shown here is derived from an EMBL/GenBank/DDBJ whole genome shotgun (WGS) entry which is preliminary data.</text>
</comment>
<dbReference type="InterPro" id="IPR022734">
    <property type="entry name" value="ApoM"/>
</dbReference>
<comment type="subcellular location">
    <subcellularLocation>
        <location evidence="1">Secreted</location>
    </subcellularLocation>
</comment>